<sequence length="102" mass="12159">MYLPPTYGLTMLKRKLFNLKQEEGESALEFFKSLSNHVDLVYTDQTNQMDLPDSSFKWMLVELHWEQPQRIVRASELDRWFATNFGRYPLELTELKMVQIGK</sequence>
<dbReference type="AlphaFoldDB" id="A0A915JAU9"/>
<protein>
    <submittedName>
        <fullName evidence="2">Retrotransposon gag domain-containing protein</fullName>
    </submittedName>
</protein>
<organism evidence="1 2">
    <name type="scientific">Romanomermis culicivorax</name>
    <name type="common">Nematode worm</name>
    <dbReference type="NCBI Taxonomy" id="13658"/>
    <lineage>
        <taxon>Eukaryota</taxon>
        <taxon>Metazoa</taxon>
        <taxon>Ecdysozoa</taxon>
        <taxon>Nematoda</taxon>
        <taxon>Enoplea</taxon>
        <taxon>Dorylaimia</taxon>
        <taxon>Mermithida</taxon>
        <taxon>Mermithoidea</taxon>
        <taxon>Mermithidae</taxon>
        <taxon>Romanomermis</taxon>
    </lineage>
</organism>
<dbReference type="WBParaSite" id="nRc.2.0.1.t22791-RA">
    <property type="protein sequence ID" value="nRc.2.0.1.t22791-RA"/>
    <property type="gene ID" value="nRc.2.0.1.g22791"/>
</dbReference>
<reference evidence="2" key="1">
    <citation type="submission" date="2022-11" db="UniProtKB">
        <authorList>
            <consortium name="WormBaseParasite"/>
        </authorList>
    </citation>
    <scope>IDENTIFICATION</scope>
</reference>
<evidence type="ECO:0000313" key="2">
    <source>
        <dbReference type="WBParaSite" id="nRc.2.0.1.t22791-RA"/>
    </source>
</evidence>
<proteinExistence type="predicted"/>
<evidence type="ECO:0000313" key="1">
    <source>
        <dbReference type="Proteomes" id="UP000887565"/>
    </source>
</evidence>
<name>A0A915JAU9_ROMCU</name>
<accession>A0A915JAU9</accession>
<keyword evidence="1" id="KW-1185">Reference proteome</keyword>
<dbReference type="Proteomes" id="UP000887565">
    <property type="component" value="Unplaced"/>
</dbReference>